<dbReference type="InterPro" id="IPR011006">
    <property type="entry name" value="CheY-like_superfamily"/>
</dbReference>
<proteinExistence type="predicted"/>
<feature type="coiled-coil region" evidence="2">
    <location>
        <begin position="138"/>
        <end position="183"/>
    </location>
</feature>
<dbReference type="SMART" id="SM00448">
    <property type="entry name" value="REC"/>
    <property type="match status" value="1"/>
</dbReference>
<evidence type="ECO:0000259" key="4">
    <source>
        <dbReference type="PROSITE" id="PS51831"/>
    </source>
</evidence>
<dbReference type="PROSITE" id="PS50110">
    <property type="entry name" value="RESPONSE_REGULATORY"/>
    <property type="match status" value="1"/>
</dbReference>
<dbReference type="SUPFAM" id="SSF52172">
    <property type="entry name" value="CheY-like"/>
    <property type="match status" value="1"/>
</dbReference>
<dbReference type="InterPro" id="IPR037522">
    <property type="entry name" value="HD_GYP_dom"/>
</dbReference>
<evidence type="ECO:0000313" key="7">
    <source>
        <dbReference type="Proteomes" id="UP000605201"/>
    </source>
</evidence>
<dbReference type="InterPro" id="IPR003607">
    <property type="entry name" value="HD/PDEase_dom"/>
</dbReference>
<keyword evidence="1" id="KW-0597">Phosphoprotein</keyword>
<dbReference type="PANTHER" id="PTHR45228">
    <property type="entry name" value="CYCLIC DI-GMP PHOSPHODIESTERASE TM_0186-RELATED"/>
    <property type="match status" value="1"/>
</dbReference>
<evidence type="ECO:0000259" key="3">
    <source>
        <dbReference type="PROSITE" id="PS50110"/>
    </source>
</evidence>
<evidence type="ECO:0000259" key="5">
    <source>
        <dbReference type="PROSITE" id="PS51832"/>
    </source>
</evidence>
<sequence length="434" mass="50137">MQLKYKHSIMIVDDETSILKAFSRLFRKDNYQILTASNAPEGLDLLKKAERPVSLIISDQRMPGMSGSQFLAEAQKLFPDTIRFLLTGYSDMDAVIDAINKGGIHRYLTKPWNDDDLMLQVRQSLHQYELVLENRRLLALTHKQNKELNQLNKHLETKVQERSREIVEKNKQLTQMNKELESNLYNTVRAFVSLIEVQTPSLAGHGRRVSYLARDMAQLSDLSEKEVAHIEIAALLHDIGKLGFPPQIVEDKTNHRTPKEQALFQKHPEEGQNIVRFIKNLDHVGLLIRSHHERYDGNGYPDQLSEEMIPLGSRIIAVADAYDNIANLKINAKHYVDEYKKGLKITQDQLSEDELLQQAAIHHLKQFGFTRYDPDIVKVFLEYIKQKKIPSHTEKEVTMDMLKAGMILNRPLYTLKGRFLLPYNTVLTEEYVDK</sequence>
<feature type="domain" description="Response regulatory" evidence="3">
    <location>
        <begin position="8"/>
        <end position="125"/>
    </location>
</feature>
<gene>
    <name evidence="6" type="ORF">H8D96_01625</name>
</gene>
<dbReference type="Pfam" id="PF00072">
    <property type="entry name" value="Response_reg"/>
    <property type="match status" value="1"/>
</dbReference>
<protein>
    <submittedName>
        <fullName evidence="6">Response regulator</fullName>
    </submittedName>
</protein>
<dbReference type="Pfam" id="PF13487">
    <property type="entry name" value="HD_5"/>
    <property type="match status" value="1"/>
</dbReference>
<feature type="domain" description="HD-GYP" evidence="5">
    <location>
        <begin position="180"/>
        <end position="376"/>
    </location>
</feature>
<reference evidence="6 7" key="1">
    <citation type="submission" date="2020-08" db="EMBL/GenBank/DDBJ databases">
        <title>Bridging the membrane lipid divide: bacteria of the FCB group superphylum have the potential to synthesize archaeal ether lipids.</title>
        <authorList>
            <person name="Villanueva L."/>
            <person name="Von Meijenfeldt F.A.B."/>
            <person name="Westbye A.B."/>
            <person name="Yadav S."/>
            <person name="Hopmans E.C."/>
            <person name="Dutilh B.E."/>
            <person name="Sinninghe Damste J.S."/>
        </authorList>
    </citation>
    <scope>NUCLEOTIDE SEQUENCE [LARGE SCALE GENOMIC DNA]</scope>
    <source>
        <strain evidence="6">NIOZ-UU17</strain>
    </source>
</reference>
<feature type="modified residue" description="4-aspartylphosphate" evidence="1">
    <location>
        <position position="59"/>
    </location>
</feature>
<dbReference type="InterPro" id="IPR006674">
    <property type="entry name" value="HD_domain"/>
</dbReference>
<comment type="caution">
    <text evidence="6">The sequence shown here is derived from an EMBL/GenBank/DDBJ whole genome shotgun (WGS) entry which is preliminary data.</text>
</comment>
<dbReference type="Gene3D" id="3.40.50.2300">
    <property type="match status" value="1"/>
</dbReference>
<dbReference type="AlphaFoldDB" id="A0A8J6TKQ4"/>
<name>A0A8J6TKQ4_9BACT</name>
<dbReference type="PROSITE" id="PS51832">
    <property type="entry name" value="HD_GYP"/>
    <property type="match status" value="1"/>
</dbReference>
<feature type="domain" description="HD" evidence="4">
    <location>
        <begin position="202"/>
        <end position="325"/>
    </location>
</feature>
<dbReference type="SUPFAM" id="SSF109604">
    <property type="entry name" value="HD-domain/PDEase-like"/>
    <property type="match status" value="1"/>
</dbReference>
<evidence type="ECO:0000256" key="2">
    <source>
        <dbReference type="SAM" id="Coils"/>
    </source>
</evidence>
<dbReference type="Proteomes" id="UP000605201">
    <property type="component" value="Unassembled WGS sequence"/>
</dbReference>
<dbReference type="PANTHER" id="PTHR45228:SF8">
    <property type="entry name" value="TWO-COMPONENT RESPONSE REGULATOR-RELATED"/>
    <property type="match status" value="1"/>
</dbReference>
<dbReference type="InterPro" id="IPR052020">
    <property type="entry name" value="Cyclic_di-GMP/3'3'-cGAMP_PDE"/>
</dbReference>
<dbReference type="EMBL" id="JACNIG010000060">
    <property type="protein sequence ID" value="MBC8430596.1"/>
    <property type="molecule type" value="Genomic_DNA"/>
</dbReference>
<organism evidence="6 7">
    <name type="scientific">Candidatus Desulfatibia vada</name>
    <dbReference type="NCBI Taxonomy" id="2841696"/>
    <lineage>
        <taxon>Bacteria</taxon>
        <taxon>Pseudomonadati</taxon>
        <taxon>Thermodesulfobacteriota</taxon>
        <taxon>Desulfobacteria</taxon>
        <taxon>Desulfobacterales</taxon>
        <taxon>Desulfobacterales incertae sedis</taxon>
        <taxon>Candidatus Desulfatibia</taxon>
    </lineage>
</organism>
<accession>A0A8J6TKQ4</accession>
<dbReference type="CDD" id="cd17569">
    <property type="entry name" value="REC_HupR-like"/>
    <property type="match status" value="1"/>
</dbReference>
<evidence type="ECO:0000256" key="1">
    <source>
        <dbReference type="PROSITE-ProRule" id="PRU00169"/>
    </source>
</evidence>
<dbReference type="InterPro" id="IPR001789">
    <property type="entry name" value="Sig_transdc_resp-reg_receiver"/>
</dbReference>
<keyword evidence="2" id="KW-0175">Coiled coil</keyword>
<dbReference type="GO" id="GO:0000160">
    <property type="term" value="P:phosphorelay signal transduction system"/>
    <property type="evidence" value="ECO:0007669"/>
    <property type="project" value="InterPro"/>
</dbReference>
<dbReference type="SMART" id="SM00471">
    <property type="entry name" value="HDc"/>
    <property type="match status" value="1"/>
</dbReference>
<evidence type="ECO:0000313" key="6">
    <source>
        <dbReference type="EMBL" id="MBC8430596.1"/>
    </source>
</evidence>
<dbReference type="PROSITE" id="PS51831">
    <property type="entry name" value="HD"/>
    <property type="match status" value="1"/>
</dbReference>
<dbReference type="CDD" id="cd00077">
    <property type="entry name" value="HDc"/>
    <property type="match status" value="1"/>
</dbReference>
<dbReference type="Gene3D" id="1.10.3210.10">
    <property type="entry name" value="Hypothetical protein af1432"/>
    <property type="match status" value="1"/>
</dbReference>